<sequence>MQSLKIIVLLSTWNGQRYVKQQINSILRQTVEGGIVELLIRDDGSQDDTVKIIKKIDDKRIRVIKGKNLGVRGSFFALLTEVAASNADYVAFADQDDIWLPGKLQRAVNQLRKANEAALYCSALNLVDDNLHPLGKYRFQDAPAFEGAFLANCATGCTCVINHELLSLLKASPNLNNILMHDWWLYLVASSFGKVIYDEESHIYYRQHANNQVGMRTGVKSLIFRTKQNLQRKPYPSRMTQAKEFLACYGQLLPHKKRIYIEKFLECENSLIARAKFIYVDRPRRSGLLNEGVALIMFVLGRY</sequence>
<dbReference type="InterPro" id="IPR050834">
    <property type="entry name" value="Glycosyltransf_2"/>
</dbReference>
<evidence type="ECO:0000313" key="2">
    <source>
        <dbReference type="EMBL" id="MDQ9170126.1"/>
    </source>
</evidence>
<keyword evidence="3" id="KW-1185">Reference proteome</keyword>
<dbReference type="Gene3D" id="3.90.550.10">
    <property type="entry name" value="Spore Coat Polysaccharide Biosynthesis Protein SpsA, Chain A"/>
    <property type="match status" value="1"/>
</dbReference>
<dbReference type="Pfam" id="PF00535">
    <property type="entry name" value="Glycos_transf_2"/>
    <property type="match status" value="1"/>
</dbReference>
<comment type="caution">
    <text evidence="2">The sequence shown here is derived from an EMBL/GenBank/DDBJ whole genome shotgun (WGS) entry which is preliminary data.</text>
</comment>
<gene>
    <name evidence="2" type="ORF">Q8A64_06825</name>
</gene>
<dbReference type="Proteomes" id="UP001225596">
    <property type="component" value="Unassembled WGS sequence"/>
</dbReference>
<dbReference type="CDD" id="cd04196">
    <property type="entry name" value="GT_2_like_d"/>
    <property type="match status" value="1"/>
</dbReference>
<feature type="domain" description="Glycosyltransferase 2-like" evidence="1">
    <location>
        <begin position="8"/>
        <end position="123"/>
    </location>
</feature>
<dbReference type="RefSeq" id="WP_338436039.1">
    <property type="nucleotide sequence ID" value="NZ_JAUYVH010000002.1"/>
</dbReference>
<evidence type="ECO:0000259" key="1">
    <source>
        <dbReference type="Pfam" id="PF00535"/>
    </source>
</evidence>
<protein>
    <submittedName>
        <fullName evidence="2">Glycosyltransferase family 2 protein</fullName>
    </submittedName>
</protein>
<evidence type="ECO:0000313" key="3">
    <source>
        <dbReference type="Proteomes" id="UP001225596"/>
    </source>
</evidence>
<dbReference type="PANTHER" id="PTHR43685:SF11">
    <property type="entry name" value="GLYCOSYLTRANSFERASE TAGX-RELATED"/>
    <property type="match status" value="1"/>
</dbReference>
<name>A0ABU1BMB7_9BURK</name>
<dbReference type="InterPro" id="IPR001173">
    <property type="entry name" value="Glyco_trans_2-like"/>
</dbReference>
<dbReference type="SUPFAM" id="SSF53448">
    <property type="entry name" value="Nucleotide-diphospho-sugar transferases"/>
    <property type="match status" value="1"/>
</dbReference>
<reference evidence="2 3" key="1">
    <citation type="submission" date="2023-08" db="EMBL/GenBank/DDBJ databases">
        <title>Oxalobacteraceae gen .nov., isolated from river sludge outside the plant.</title>
        <authorList>
            <person name="Zhao S.Y."/>
        </authorList>
    </citation>
    <scope>NUCLEOTIDE SEQUENCE [LARGE SCALE GENOMIC DNA]</scope>
    <source>
        <strain evidence="2 3">R-40</strain>
    </source>
</reference>
<organism evidence="2 3">
    <name type="scientific">Keguizhuia sedimenti</name>
    <dbReference type="NCBI Taxonomy" id="3064264"/>
    <lineage>
        <taxon>Bacteria</taxon>
        <taxon>Pseudomonadati</taxon>
        <taxon>Pseudomonadota</taxon>
        <taxon>Betaproteobacteria</taxon>
        <taxon>Burkholderiales</taxon>
        <taxon>Oxalobacteraceae</taxon>
        <taxon>Keguizhuia</taxon>
    </lineage>
</organism>
<dbReference type="PANTHER" id="PTHR43685">
    <property type="entry name" value="GLYCOSYLTRANSFERASE"/>
    <property type="match status" value="1"/>
</dbReference>
<accession>A0ABU1BMB7</accession>
<proteinExistence type="predicted"/>
<dbReference type="InterPro" id="IPR029044">
    <property type="entry name" value="Nucleotide-diphossugar_trans"/>
</dbReference>
<dbReference type="EMBL" id="JAUYVH010000002">
    <property type="protein sequence ID" value="MDQ9170126.1"/>
    <property type="molecule type" value="Genomic_DNA"/>
</dbReference>